<reference evidence="3 4" key="1">
    <citation type="submission" date="2017-06" db="EMBL/GenBank/DDBJ databases">
        <authorList>
            <person name="Kim H.J."/>
            <person name="Triplett B.A."/>
        </authorList>
    </citation>
    <scope>NUCLEOTIDE SEQUENCE [LARGE SCALE GENOMIC DNA]</scope>
    <source>
        <strain evidence="3 4">DSM 45207</strain>
    </source>
</reference>
<name>A0A238Y6Q9_9PSEU</name>
<dbReference type="Pfam" id="PF04294">
    <property type="entry name" value="VanW"/>
    <property type="match status" value="1"/>
</dbReference>
<dbReference type="AlphaFoldDB" id="A0A238Y6Q9"/>
<dbReference type="Proteomes" id="UP000198348">
    <property type="component" value="Unassembled WGS sequence"/>
</dbReference>
<evidence type="ECO:0000256" key="1">
    <source>
        <dbReference type="SAM" id="MobiDB-lite"/>
    </source>
</evidence>
<feature type="domain" description="YoaR-like putative peptidoglycan binding" evidence="2">
    <location>
        <begin position="590"/>
        <end position="663"/>
    </location>
</feature>
<feature type="region of interest" description="Disordered" evidence="1">
    <location>
        <begin position="306"/>
        <end position="337"/>
    </location>
</feature>
<sequence length="911" mass="95025">MPEEHEWPTADSDGDEPGDQQPATEHGSVPDAAAGGAADDAERDAGRDHEPDGDPAEPAAAEDPTTPGTPLPELEDARSGEAGPEEAGPGETRAEEDQPVSAEPGSAAPDTAASDDDVPDDAGPDGAEPAGPEPEHAQPESAQPESAQPESAQPDGTDTAVTWPAEPEPDAAGTADSADTTDAAAPDEQDTAGHWPVEDSEPATVRSEPVTGGKQEPDSTEATEATTIGAVPVTGAVDESTTMAMPVAAPEVTQAMPAVSEREEPARAADQEVTTTFDAVTDGSTDALTPVIAPVAVDPVRIGHHETGRNATDATDDTAGFASMGAAGGGGDDGSAGGRRRWLRRPLLVAGSVLGVLALVYGADLLLSAGDVPRGVTVAGVSVGGMSEEAAESKLQDELRPRTSEPVAITAGEMEAELDPQAAGLSVNWQGTLEQVGRQPLNPITRVTSFFTTREIGVVGNADEERLVPALDELAAEELHREKEEGGIEFEPVPGSDGDVEAVAVDPMPGQELTSIEGAAETVRTSWLDRDGVELEVDVEPAAVDAAAVQEILRSVAEPAVSGPVTFRGEGDDARLSPAEIGEVLNFTPGDDGSLEAEADDEALEEALQPKLADTEDEGRDAEIVFSGGEPTVEPSEEGRVIDWRPTLEPFMDVLVRTEDREIDVTYTDDKPEVTTEEAEALGIDEVIGEFTTEDFAQDSGVNIRRVAQQVDGAIVKPGETFSLNQHTGPRTEAQGYVDAGIIENGVPGRAVGGGISQFATTLYNAAYFAGLRDAGHSPHSYYISRYPVAREATVFQAAGGGGIDLAFTNDAETGVAIQTNWTPSSITVRIWGTKRYDVDSVTSDRTDVVEPSERRIDDPDCEPSAGIAGFTATNTRILRDPDTGEVVRRESDTVTYNPKPKIVCTDGEDD</sequence>
<evidence type="ECO:0000259" key="2">
    <source>
        <dbReference type="Pfam" id="PF12229"/>
    </source>
</evidence>
<gene>
    <name evidence="3" type="ORF">SAMN06265360_1147</name>
</gene>
<feature type="compositionally biased region" description="Basic and acidic residues" evidence="1">
    <location>
        <begin position="883"/>
        <end position="893"/>
    </location>
</feature>
<protein>
    <submittedName>
        <fullName evidence="3">Vancomycin resistance protein YoaR, contains peptidoglycan-binding and VanW domains</fullName>
    </submittedName>
</protein>
<feature type="compositionally biased region" description="Basic and acidic residues" evidence="1">
    <location>
        <begin position="43"/>
        <end position="52"/>
    </location>
</feature>
<feature type="compositionally biased region" description="Polar residues" evidence="1">
    <location>
        <begin position="140"/>
        <end position="160"/>
    </location>
</feature>
<evidence type="ECO:0000313" key="4">
    <source>
        <dbReference type="Proteomes" id="UP000198348"/>
    </source>
</evidence>
<dbReference type="PANTHER" id="PTHR35788:SF1">
    <property type="entry name" value="EXPORTED PROTEIN"/>
    <property type="match status" value="1"/>
</dbReference>
<dbReference type="PANTHER" id="PTHR35788">
    <property type="entry name" value="EXPORTED PROTEIN-RELATED"/>
    <property type="match status" value="1"/>
</dbReference>
<dbReference type="RefSeq" id="WP_245818746.1">
    <property type="nucleotide sequence ID" value="NZ_FZNW01000014.1"/>
</dbReference>
<dbReference type="InterPro" id="IPR052913">
    <property type="entry name" value="Glycopeptide_resist_protein"/>
</dbReference>
<dbReference type="InterPro" id="IPR007391">
    <property type="entry name" value="Vancomycin_resist_VanW"/>
</dbReference>
<keyword evidence="4" id="KW-1185">Reference proteome</keyword>
<organism evidence="3 4">
    <name type="scientific">Haloechinothrix alba</name>
    <dbReference type="NCBI Taxonomy" id="664784"/>
    <lineage>
        <taxon>Bacteria</taxon>
        <taxon>Bacillati</taxon>
        <taxon>Actinomycetota</taxon>
        <taxon>Actinomycetes</taxon>
        <taxon>Pseudonocardiales</taxon>
        <taxon>Pseudonocardiaceae</taxon>
        <taxon>Haloechinothrix</taxon>
    </lineage>
</organism>
<evidence type="ECO:0000313" key="3">
    <source>
        <dbReference type="EMBL" id="SNR66797.1"/>
    </source>
</evidence>
<feature type="compositionally biased region" description="Low complexity" evidence="1">
    <location>
        <begin position="170"/>
        <end position="184"/>
    </location>
</feature>
<feature type="compositionally biased region" description="Gly residues" evidence="1">
    <location>
        <begin position="326"/>
        <end position="337"/>
    </location>
</feature>
<dbReference type="EMBL" id="FZNW01000014">
    <property type="protein sequence ID" value="SNR66797.1"/>
    <property type="molecule type" value="Genomic_DNA"/>
</dbReference>
<feature type="region of interest" description="Disordered" evidence="1">
    <location>
        <begin position="1"/>
        <end position="232"/>
    </location>
</feature>
<feature type="compositionally biased region" description="Acidic residues" evidence="1">
    <location>
        <begin position="113"/>
        <end position="123"/>
    </location>
</feature>
<proteinExistence type="predicted"/>
<feature type="region of interest" description="Disordered" evidence="1">
    <location>
        <begin position="883"/>
        <end position="911"/>
    </location>
</feature>
<feature type="compositionally biased region" description="Low complexity" evidence="1">
    <location>
        <begin position="311"/>
        <end position="325"/>
    </location>
</feature>
<feature type="compositionally biased region" description="Low complexity" evidence="1">
    <location>
        <begin position="80"/>
        <end position="91"/>
    </location>
</feature>
<dbReference type="Pfam" id="PF12229">
    <property type="entry name" value="PG_binding_4"/>
    <property type="match status" value="1"/>
</dbReference>
<feature type="compositionally biased region" description="Low complexity" evidence="1">
    <location>
        <begin position="56"/>
        <end position="72"/>
    </location>
</feature>
<accession>A0A238Y6Q9</accession>
<dbReference type="InterPro" id="IPR022029">
    <property type="entry name" value="YoaR-like_PG-bd"/>
</dbReference>